<evidence type="ECO:0000313" key="3">
    <source>
        <dbReference type="EnsemblPlants" id="Ma11_p20820.1"/>
    </source>
</evidence>
<gene>
    <name evidence="2" type="ORF">GSMUA_04280.1</name>
</gene>
<protein>
    <submittedName>
        <fullName evidence="2">(wild Malaysian banana) hypothetical protein</fullName>
    </submittedName>
</protein>
<keyword evidence="4" id="KW-1185">Reference proteome</keyword>
<evidence type="ECO:0000313" key="2">
    <source>
        <dbReference type="EMBL" id="CAG1865200.1"/>
    </source>
</evidence>
<sequence>MPSLLSLQGELEEEKGGSFSSLQRRWKLETWRACRGREREGEGGERWWRKGLMRRNLRRLKGWGWHLSLPTTRGGRQAAALILLRFSFFRNQVLPSDQRRPLQIQILW</sequence>
<proteinExistence type="predicted"/>
<accession>A0A804LA28</accession>
<dbReference type="AlphaFoldDB" id="A0A804LA28"/>
<evidence type="ECO:0000313" key="4">
    <source>
        <dbReference type="Proteomes" id="UP000012960"/>
    </source>
</evidence>
<reference evidence="2" key="1">
    <citation type="submission" date="2021-03" db="EMBL/GenBank/DDBJ databases">
        <authorList>
            <consortium name="Genoscope - CEA"/>
            <person name="William W."/>
        </authorList>
    </citation>
    <scope>NUCLEOTIDE SEQUENCE</scope>
    <source>
        <strain evidence="2">Doubled-haploid Pahang</strain>
    </source>
</reference>
<evidence type="ECO:0000256" key="1">
    <source>
        <dbReference type="SAM" id="MobiDB-lite"/>
    </source>
</evidence>
<dbReference type="EMBL" id="HG996475">
    <property type="protein sequence ID" value="CAG1865200.1"/>
    <property type="molecule type" value="Genomic_DNA"/>
</dbReference>
<organism evidence="3 4">
    <name type="scientific">Musa acuminata subsp. malaccensis</name>
    <name type="common">Wild banana</name>
    <name type="synonym">Musa malaccensis</name>
    <dbReference type="NCBI Taxonomy" id="214687"/>
    <lineage>
        <taxon>Eukaryota</taxon>
        <taxon>Viridiplantae</taxon>
        <taxon>Streptophyta</taxon>
        <taxon>Embryophyta</taxon>
        <taxon>Tracheophyta</taxon>
        <taxon>Spermatophyta</taxon>
        <taxon>Magnoliopsida</taxon>
        <taxon>Liliopsida</taxon>
        <taxon>Zingiberales</taxon>
        <taxon>Musaceae</taxon>
        <taxon>Musa</taxon>
    </lineage>
</organism>
<dbReference type="Gramene" id="Ma11_t20820.1">
    <property type="protein sequence ID" value="Ma11_p20820.1"/>
    <property type="gene ID" value="Ma11_g20820"/>
</dbReference>
<dbReference type="Proteomes" id="UP000012960">
    <property type="component" value="Unplaced"/>
</dbReference>
<dbReference type="InParanoid" id="A0A804LA28"/>
<feature type="region of interest" description="Disordered" evidence="1">
    <location>
        <begin position="1"/>
        <end position="20"/>
    </location>
</feature>
<reference evidence="3" key="2">
    <citation type="submission" date="2021-05" db="UniProtKB">
        <authorList>
            <consortium name="EnsemblPlants"/>
        </authorList>
    </citation>
    <scope>IDENTIFICATION</scope>
    <source>
        <strain evidence="3">subsp. malaccensis</strain>
    </source>
</reference>
<name>A0A804LA28_MUSAM</name>
<dbReference type="EnsemblPlants" id="Ma11_t20820.1">
    <property type="protein sequence ID" value="Ma11_p20820.1"/>
    <property type="gene ID" value="Ma11_g20820"/>
</dbReference>